<evidence type="ECO:0000256" key="4">
    <source>
        <dbReference type="ARBA" id="ARBA00022485"/>
    </source>
</evidence>
<evidence type="ECO:0000256" key="10">
    <source>
        <dbReference type="ARBA" id="ARBA00023157"/>
    </source>
</evidence>
<dbReference type="PROSITE" id="PS51674">
    <property type="entry name" value="4FE4S_WBL"/>
    <property type="match status" value="1"/>
</dbReference>
<keyword evidence="10" id="KW-1015">Disulfide bond</keyword>
<proteinExistence type="inferred from homology"/>
<keyword evidence="9" id="KW-0238">DNA-binding</keyword>
<evidence type="ECO:0000256" key="6">
    <source>
        <dbReference type="ARBA" id="ARBA00023004"/>
    </source>
</evidence>
<comment type="subcellular location">
    <subcellularLocation>
        <location evidence="2">Cytoplasm</location>
    </subcellularLocation>
</comment>
<evidence type="ECO:0000256" key="11">
    <source>
        <dbReference type="ARBA" id="ARBA00023163"/>
    </source>
</evidence>
<evidence type="ECO:0000256" key="3">
    <source>
        <dbReference type="ARBA" id="ARBA00006597"/>
    </source>
</evidence>
<dbReference type="InterPro" id="IPR034768">
    <property type="entry name" value="4FE4S_WBL"/>
</dbReference>
<comment type="caution">
    <text evidence="13">The sequence shown here is derived from an EMBL/GenBank/DDBJ whole genome shotgun (WGS) entry which is preliminary data.</text>
</comment>
<evidence type="ECO:0000313" key="14">
    <source>
        <dbReference type="Proteomes" id="UP001231924"/>
    </source>
</evidence>
<dbReference type="RefSeq" id="WP_286056053.1">
    <property type="nucleotide sequence ID" value="NZ_JASVWF010000007.1"/>
</dbReference>
<protein>
    <submittedName>
        <fullName evidence="13">WhiB family transcriptional regulator</fullName>
    </submittedName>
</protein>
<keyword evidence="11" id="KW-0804">Transcription</keyword>
<reference evidence="13 14" key="1">
    <citation type="submission" date="2023-06" db="EMBL/GenBank/DDBJ databases">
        <title>Actinomycetospora Odt1-22.</title>
        <authorList>
            <person name="Supong K."/>
        </authorList>
    </citation>
    <scope>NUCLEOTIDE SEQUENCE [LARGE SCALE GENOMIC DNA]</scope>
    <source>
        <strain evidence="13 14">Odt1-22</strain>
    </source>
</reference>
<dbReference type="PANTHER" id="PTHR38839">
    <property type="entry name" value="TRANSCRIPTIONAL REGULATOR WHID-RELATED"/>
    <property type="match status" value="1"/>
</dbReference>
<organism evidence="13 14">
    <name type="scientific">Actinomycetospora termitidis</name>
    <dbReference type="NCBI Taxonomy" id="3053470"/>
    <lineage>
        <taxon>Bacteria</taxon>
        <taxon>Bacillati</taxon>
        <taxon>Actinomycetota</taxon>
        <taxon>Actinomycetes</taxon>
        <taxon>Pseudonocardiales</taxon>
        <taxon>Pseudonocardiaceae</taxon>
        <taxon>Actinomycetospora</taxon>
    </lineage>
</organism>
<dbReference type="InterPro" id="IPR003482">
    <property type="entry name" value="Whib"/>
</dbReference>
<dbReference type="Pfam" id="PF02467">
    <property type="entry name" value="Whib"/>
    <property type="match status" value="1"/>
</dbReference>
<name>A0ABT7MFK4_9PSEU</name>
<feature type="domain" description="4Fe-4S Wbl-type" evidence="12">
    <location>
        <begin position="20"/>
        <end position="80"/>
    </location>
</feature>
<sequence>MHAVMEQEEAVDGQWWLAAACRGADLRRFFPERPGLTAAATIRQFCQGCPVMVQCRGDAKAGVRRPFGVWGGEYHAGTGNQTWTLADLEAQYGGRVESATPGASGHCGWCDVTRRLRSDGMLRLHWVPAGGGTRVQCPGSGYAPKGGAS</sequence>
<evidence type="ECO:0000313" key="13">
    <source>
        <dbReference type="EMBL" id="MDL5159458.1"/>
    </source>
</evidence>
<dbReference type="Proteomes" id="UP001231924">
    <property type="component" value="Unassembled WGS sequence"/>
</dbReference>
<comment type="cofactor">
    <cofactor evidence="1">
        <name>[4Fe-4S] cluster</name>
        <dbReference type="ChEBI" id="CHEBI:49883"/>
    </cofactor>
</comment>
<accession>A0ABT7MFK4</accession>
<keyword evidence="5" id="KW-0479">Metal-binding</keyword>
<evidence type="ECO:0000259" key="12">
    <source>
        <dbReference type="PROSITE" id="PS51674"/>
    </source>
</evidence>
<dbReference type="EMBL" id="JASVWF010000007">
    <property type="protein sequence ID" value="MDL5159458.1"/>
    <property type="molecule type" value="Genomic_DNA"/>
</dbReference>
<evidence type="ECO:0000256" key="2">
    <source>
        <dbReference type="ARBA" id="ARBA00004496"/>
    </source>
</evidence>
<evidence type="ECO:0000256" key="9">
    <source>
        <dbReference type="ARBA" id="ARBA00023125"/>
    </source>
</evidence>
<evidence type="ECO:0000256" key="5">
    <source>
        <dbReference type="ARBA" id="ARBA00022723"/>
    </source>
</evidence>
<keyword evidence="7" id="KW-0411">Iron-sulfur</keyword>
<keyword evidence="4" id="KW-0004">4Fe-4S</keyword>
<gene>
    <name evidence="13" type="ORF">QRT03_26055</name>
</gene>
<evidence type="ECO:0000256" key="7">
    <source>
        <dbReference type="ARBA" id="ARBA00023014"/>
    </source>
</evidence>
<keyword evidence="14" id="KW-1185">Reference proteome</keyword>
<comment type="similarity">
    <text evidence="3">Belongs to the WhiB family.</text>
</comment>
<keyword evidence="6" id="KW-0408">Iron</keyword>
<evidence type="ECO:0000256" key="1">
    <source>
        <dbReference type="ARBA" id="ARBA00001966"/>
    </source>
</evidence>
<evidence type="ECO:0000256" key="8">
    <source>
        <dbReference type="ARBA" id="ARBA00023015"/>
    </source>
</evidence>
<keyword evidence="8" id="KW-0805">Transcription regulation</keyword>